<evidence type="ECO:0000256" key="1">
    <source>
        <dbReference type="ARBA" id="ARBA00004196"/>
    </source>
</evidence>
<dbReference type="GO" id="GO:0055085">
    <property type="term" value="P:transmembrane transport"/>
    <property type="evidence" value="ECO:0007669"/>
    <property type="project" value="InterPro"/>
</dbReference>
<name>A0A432V7K3_9HYPH</name>
<evidence type="ECO:0000313" key="6">
    <source>
        <dbReference type="EMBL" id="RUM98135.1"/>
    </source>
</evidence>
<dbReference type="EMBL" id="RKST01000007">
    <property type="protein sequence ID" value="RUM98135.1"/>
    <property type="molecule type" value="Genomic_DNA"/>
</dbReference>
<keyword evidence="4 5" id="KW-0732">Signal</keyword>
<dbReference type="PANTHER" id="PTHR33376:SF4">
    <property type="entry name" value="SIALIC ACID-BINDING PERIPLASMIC PROTEIN SIAP"/>
    <property type="match status" value="1"/>
</dbReference>
<dbReference type="InterPro" id="IPR038404">
    <property type="entry name" value="TRAP_DctP_sf"/>
</dbReference>
<dbReference type="NCBIfam" id="TIGR00787">
    <property type="entry name" value="dctP"/>
    <property type="match status" value="1"/>
</dbReference>
<feature type="chain" id="PRO_5019561090" evidence="5">
    <location>
        <begin position="23"/>
        <end position="332"/>
    </location>
</feature>
<dbReference type="Proteomes" id="UP000281647">
    <property type="component" value="Unassembled WGS sequence"/>
</dbReference>
<reference evidence="6 7" key="1">
    <citation type="submission" date="2018-11" db="EMBL/GenBank/DDBJ databases">
        <title>Pseudaminobacter arsenicus sp. nov., an arsenic-resistant bacterium isolated from arsenic-rich aquifers.</title>
        <authorList>
            <person name="Mu Y."/>
        </authorList>
    </citation>
    <scope>NUCLEOTIDE SEQUENCE [LARGE SCALE GENOMIC DNA]</scope>
    <source>
        <strain evidence="6 7">CB3</strain>
    </source>
</reference>
<gene>
    <name evidence="6" type="ORF">EET67_08470</name>
</gene>
<comment type="subcellular location">
    <subcellularLocation>
        <location evidence="1">Cell envelope</location>
    </subcellularLocation>
</comment>
<dbReference type="InterPro" id="IPR018389">
    <property type="entry name" value="DctP_fam"/>
</dbReference>
<feature type="signal peptide" evidence="5">
    <location>
        <begin position="1"/>
        <end position="22"/>
    </location>
</feature>
<dbReference type="InterPro" id="IPR004682">
    <property type="entry name" value="TRAP_DctP"/>
</dbReference>
<protein>
    <submittedName>
        <fullName evidence="6">TRAP transporter substrate-binding protein</fullName>
    </submittedName>
</protein>
<keyword evidence="3" id="KW-0813">Transport</keyword>
<dbReference type="NCBIfam" id="NF037995">
    <property type="entry name" value="TRAP_S1"/>
    <property type="match status" value="1"/>
</dbReference>
<evidence type="ECO:0000256" key="3">
    <source>
        <dbReference type="ARBA" id="ARBA00022448"/>
    </source>
</evidence>
<dbReference type="PIRSF" id="PIRSF006470">
    <property type="entry name" value="DctB"/>
    <property type="match status" value="1"/>
</dbReference>
<dbReference type="RefSeq" id="WP_128626515.1">
    <property type="nucleotide sequence ID" value="NZ_RKST01000007.1"/>
</dbReference>
<dbReference type="PANTHER" id="PTHR33376">
    <property type="match status" value="1"/>
</dbReference>
<dbReference type="CDD" id="cd13603">
    <property type="entry name" value="PBP2_TRAP_Siap_TeaA_like"/>
    <property type="match status" value="1"/>
</dbReference>
<comment type="caution">
    <text evidence="6">The sequence shown here is derived from an EMBL/GenBank/DDBJ whole genome shotgun (WGS) entry which is preliminary data.</text>
</comment>
<evidence type="ECO:0000256" key="5">
    <source>
        <dbReference type="SAM" id="SignalP"/>
    </source>
</evidence>
<evidence type="ECO:0000256" key="2">
    <source>
        <dbReference type="ARBA" id="ARBA00009023"/>
    </source>
</evidence>
<accession>A0A432V7K3</accession>
<sequence>MLNSMKRLAAGSLLLLGATALALPAMTEELSLRMSSPSPATTMDTLLMQTMADKLKDKLGDDFKSDFHHSAALGDENVHMQQIRTGQIDITPLGSDAVQLNPAWAVFELPFLFGDRADVARLLDGEIGEKLRQSMREKAGLEVLAFGEIGFRQITNNVRPISKPQDLSGVKIRVPGSQARMLTFKTFGANPVTLNYGEIYLALQSGTIDGQENPLNDIVSNSMHEVQSYLSLSNHVYTPVTLVMNGARFDGLSDDQKAVVKEAAQAAAADMRKLGEQKDQELLDKLKAEGKIAINEIDRAAFQAESATIYASVEEIAGADLTKAVLEAAAAD</sequence>
<proteinExistence type="inferred from homology"/>
<dbReference type="AlphaFoldDB" id="A0A432V7K3"/>
<dbReference type="Pfam" id="PF03480">
    <property type="entry name" value="DctP"/>
    <property type="match status" value="1"/>
</dbReference>
<dbReference type="GO" id="GO:0030288">
    <property type="term" value="C:outer membrane-bounded periplasmic space"/>
    <property type="evidence" value="ECO:0007669"/>
    <property type="project" value="InterPro"/>
</dbReference>
<comment type="similarity">
    <text evidence="2">Belongs to the bacterial solute-binding protein 7 family.</text>
</comment>
<keyword evidence="7" id="KW-1185">Reference proteome</keyword>
<dbReference type="Gene3D" id="3.40.190.170">
    <property type="entry name" value="Bacterial extracellular solute-binding protein, family 7"/>
    <property type="match status" value="1"/>
</dbReference>
<evidence type="ECO:0000313" key="7">
    <source>
        <dbReference type="Proteomes" id="UP000281647"/>
    </source>
</evidence>
<dbReference type="OrthoDB" id="9803763at2"/>
<evidence type="ECO:0000256" key="4">
    <source>
        <dbReference type="ARBA" id="ARBA00022729"/>
    </source>
</evidence>
<organism evidence="6 7">
    <name type="scientific">Borborobacter arsenicus</name>
    <dbReference type="NCBI Taxonomy" id="1851146"/>
    <lineage>
        <taxon>Bacteria</taxon>
        <taxon>Pseudomonadati</taxon>
        <taxon>Pseudomonadota</taxon>
        <taxon>Alphaproteobacteria</taxon>
        <taxon>Hyphomicrobiales</taxon>
        <taxon>Phyllobacteriaceae</taxon>
        <taxon>Borborobacter</taxon>
    </lineage>
</organism>